<feature type="compositionally biased region" description="Basic and acidic residues" evidence="1">
    <location>
        <begin position="1"/>
        <end position="18"/>
    </location>
</feature>
<evidence type="ECO:0000313" key="2">
    <source>
        <dbReference type="EMBL" id="TFK91430.1"/>
    </source>
</evidence>
<proteinExistence type="predicted"/>
<dbReference type="InParanoid" id="A0A5C3PSS7"/>
<reference evidence="2 3" key="1">
    <citation type="journal article" date="2019" name="Nat. Ecol. Evol.">
        <title>Megaphylogeny resolves global patterns of mushroom evolution.</title>
        <authorList>
            <person name="Varga T."/>
            <person name="Krizsan K."/>
            <person name="Foldi C."/>
            <person name="Dima B."/>
            <person name="Sanchez-Garcia M."/>
            <person name="Sanchez-Ramirez S."/>
            <person name="Szollosi G.J."/>
            <person name="Szarkandi J.G."/>
            <person name="Papp V."/>
            <person name="Albert L."/>
            <person name="Andreopoulos W."/>
            <person name="Angelini C."/>
            <person name="Antonin V."/>
            <person name="Barry K.W."/>
            <person name="Bougher N.L."/>
            <person name="Buchanan P."/>
            <person name="Buyck B."/>
            <person name="Bense V."/>
            <person name="Catcheside P."/>
            <person name="Chovatia M."/>
            <person name="Cooper J."/>
            <person name="Damon W."/>
            <person name="Desjardin D."/>
            <person name="Finy P."/>
            <person name="Geml J."/>
            <person name="Haridas S."/>
            <person name="Hughes K."/>
            <person name="Justo A."/>
            <person name="Karasinski D."/>
            <person name="Kautmanova I."/>
            <person name="Kiss B."/>
            <person name="Kocsube S."/>
            <person name="Kotiranta H."/>
            <person name="LaButti K.M."/>
            <person name="Lechner B.E."/>
            <person name="Liimatainen K."/>
            <person name="Lipzen A."/>
            <person name="Lukacs Z."/>
            <person name="Mihaltcheva S."/>
            <person name="Morgado L.N."/>
            <person name="Niskanen T."/>
            <person name="Noordeloos M.E."/>
            <person name="Ohm R.A."/>
            <person name="Ortiz-Santana B."/>
            <person name="Ovrebo C."/>
            <person name="Racz N."/>
            <person name="Riley R."/>
            <person name="Savchenko A."/>
            <person name="Shiryaev A."/>
            <person name="Soop K."/>
            <person name="Spirin V."/>
            <person name="Szebenyi C."/>
            <person name="Tomsovsky M."/>
            <person name="Tulloss R.E."/>
            <person name="Uehling J."/>
            <person name="Grigoriev I.V."/>
            <person name="Vagvolgyi C."/>
            <person name="Papp T."/>
            <person name="Martin F.M."/>
            <person name="Miettinen O."/>
            <person name="Hibbett D.S."/>
            <person name="Nagy L.G."/>
        </authorList>
    </citation>
    <scope>NUCLEOTIDE SEQUENCE [LARGE SCALE GENOMIC DNA]</scope>
    <source>
        <strain evidence="2 3">HHB13444</strain>
    </source>
</reference>
<organism evidence="2 3">
    <name type="scientific">Polyporus arcularius HHB13444</name>
    <dbReference type="NCBI Taxonomy" id="1314778"/>
    <lineage>
        <taxon>Eukaryota</taxon>
        <taxon>Fungi</taxon>
        <taxon>Dikarya</taxon>
        <taxon>Basidiomycota</taxon>
        <taxon>Agaricomycotina</taxon>
        <taxon>Agaricomycetes</taxon>
        <taxon>Polyporales</taxon>
        <taxon>Polyporaceae</taxon>
        <taxon>Polyporus</taxon>
    </lineage>
</organism>
<evidence type="ECO:0000256" key="1">
    <source>
        <dbReference type="SAM" id="MobiDB-lite"/>
    </source>
</evidence>
<name>A0A5C3PSS7_9APHY</name>
<protein>
    <submittedName>
        <fullName evidence="2">Uncharacterized protein</fullName>
    </submittedName>
</protein>
<sequence length="51" mass="5478">MVVRLDPDDPARSRDTYDSKPSLISSLGGFVNSALSAQSDDDDGFELQVCS</sequence>
<dbReference type="AlphaFoldDB" id="A0A5C3PSS7"/>
<keyword evidence="3" id="KW-1185">Reference proteome</keyword>
<feature type="region of interest" description="Disordered" evidence="1">
    <location>
        <begin position="1"/>
        <end position="20"/>
    </location>
</feature>
<gene>
    <name evidence="2" type="ORF">K466DRAFT_582810</name>
</gene>
<evidence type="ECO:0000313" key="3">
    <source>
        <dbReference type="Proteomes" id="UP000308197"/>
    </source>
</evidence>
<dbReference type="Proteomes" id="UP000308197">
    <property type="component" value="Unassembled WGS sequence"/>
</dbReference>
<dbReference type="EMBL" id="ML211020">
    <property type="protein sequence ID" value="TFK91430.1"/>
    <property type="molecule type" value="Genomic_DNA"/>
</dbReference>
<accession>A0A5C3PSS7</accession>